<organism evidence="1">
    <name type="scientific">Agrobacterium tumefaciens</name>
    <dbReference type="NCBI Taxonomy" id="358"/>
    <lineage>
        <taxon>Bacteria</taxon>
        <taxon>Pseudomonadati</taxon>
        <taxon>Pseudomonadota</taxon>
        <taxon>Alphaproteobacteria</taxon>
        <taxon>Hyphomicrobiales</taxon>
        <taxon>Rhizobiaceae</taxon>
        <taxon>Rhizobium/Agrobacterium group</taxon>
        <taxon>Agrobacterium</taxon>
        <taxon>Agrobacterium tumefaciens complex</taxon>
    </lineage>
</organism>
<evidence type="ECO:0000313" key="1">
    <source>
        <dbReference type="EMBL" id="AFX65587.1"/>
    </source>
</evidence>
<accession>K7WSZ9</accession>
<dbReference type="EMBL" id="JX683454">
    <property type="protein sequence ID" value="AFX65587.1"/>
    <property type="molecule type" value="Genomic_DNA"/>
</dbReference>
<sequence length="221" mass="24697">MSTQKDCADYLRAAYRNMTGEKLRSSHAHELVAAYFGYGTAAALQADVTFPLSSLEEAEILIPDIDGINRRRAELSNIPVELPDGRAIAKIISASLEAAGHFRGEIWDSTYLSDDINDYIQRDPMVIENELAGEIATTNAYFDELYIEETSVETHDDSLIATLSGSLNGEQDQDRAFHGDKIKFTSIMTMRRAASRVGYFEPEFETGGRVDDSMYYDPEWA</sequence>
<proteinExistence type="predicted"/>
<reference evidence="1" key="1">
    <citation type="journal article" date="2014" name="J. Bacteriol.">
        <title>Quorum-dependent mannopine-inducible conjugative transfer of an Agrobacterium opine-catabolic plasmid.</title>
        <authorList>
            <person name="Wetzel M.E."/>
            <person name="Kim K.S."/>
            <person name="Miller M."/>
            <person name="Olsen G.J."/>
            <person name="Farrand S.K."/>
        </authorList>
    </citation>
    <scope>NUCLEOTIDE SEQUENCE</scope>
    <source>
        <strain evidence="1">F64/95</strain>
        <plasmid evidence="1">pAoF64/95</plasmid>
    </source>
</reference>
<geneLocation type="plasmid" evidence="1">
    <name>pAoF64/95</name>
</geneLocation>
<protein>
    <submittedName>
        <fullName evidence="1">Uncharacterized protein</fullName>
    </submittedName>
</protein>
<dbReference type="AlphaFoldDB" id="K7WSZ9"/>
<keyword evidence="1" id="KW-0614">Plasmid</keyword>
<name>K7WSZ9_AGRTU</name>